<reference evidence="4" key="4">
    <citation type="submission" date="2025-05" db="UniProtKB">
        <authorList>
            <consortium name="EnsemblFungi"/>
        </authorList>
    </citation>
    <scope>IDENTIFICATION</scope>
    <source>
        <strain evidence="4">isolate 1-1 / race 1 (BBBD)</strain>
    </source>
</reference>
<keyword evidence="1" id="KW-0175">Coiled coil</keyword>
<feature type="coiled-coil region" evidence="1">
    <location>
        <begin position="20"/>
        <end position="47"/>
    </location>
</feature>
<gene>
    <name evidence="3" type="ORF">PTTG_08183</name>
</gene>
<reference evidence="3" key="2">
    <citation type="submission" date="2016-05" db="EMBL/GenBank/DDBJ databases">
        <title>Comparative analysis highlights variable genome content of wheat rusts and divergence of the mating loci.</title>
        <authorList>
            <person name="Cuomo C.A."/>
            <person name="Bakkeren G."/>
            <person name="Szabo L."/>
            <person name="Khalil H."/>
            <person name="Joly D."/>
            <person name="Goldberg J."/>
            <person name="Young S."/>
            <person name="Zeng Q."/>
            <person name="Fellers J."/>
        </authorList>
    </citation>
    <scope>NUCLEOTIDE SEQUENCE [LARGE SCALE GENOMIC DNA]</scope>
    <source>
        <strain evidence="3">1-1 BBBD Race 1</strain>
    </source>
</reference>
<reference evidence="3" key="1">
    <citation type="submission" date="2009-11" db="EMBL/GenBank/DDBJ databases">
        <authorList>
            <consortium name="The Broad Institute Genome Sequencing Platform"/>
            <person name="Ward D."/>
            <person name="Feldgarden M."/>
            <person name="Earl A."/>
            <person name="Young S.K."/>
            <person name="Zeng Q."/>
            <person name="Koehrsen M."/>
            <person name="Alvarado L."/>
            <person name="Berlin A."/>
            <person name="Bochicchio J."/>
            <person name="Borenstein D."/>
            <person name="Chapman S.B."/>
            <person name="Chen Z."/>
            <person name="Engels R."/>
            <person name="Freedman E."/>
            <person name="Gellesch M."/>
            <person name="Goldberg J."/>
            <person name="Griggs A."/>
            <person name="Gujja S."/>
            <person name="Heilman E."/>
            <person name="Heiman D."/>
            <person name="Hepburn T."/>
            <person name="Howarth C."/>
            <person name="Jen D."/>
            <person name="Larson L."/>
            <person name="Lewis B."/>
            <person name="Mehta T."/>
            <person name="Park D."/>
            <person name="Pearson M."/>
            <person name="Roberts A."/>
            <person name="Saif S."/>
            <person name="Shea T."/>
            <person name="Shenoy N."/>
            <person name="Sisk P."/>
            <person name="Stolte C."/>
            <person name="Sykes S."/>
            <person name="Thomson T."/>
            <person name="Walk T."/>
            <person name="White J."/>
            <person name="Yandava C."/>
            <person name="Izard J."/>
            <person name="Baranova O.V."/>
            <person name="Blanton J.M."/>
            <person name="Tanner A.C."/>
            <person name="Dewhirst F.E."/>
            <person name="Haas B."/>
            <person name="Nusbaum C."/>
            <person name="Birren B."/>
        </authorList>
    </citation>
    <scope>NUCLEOTIDE SEQUENCE [LARGE SCALE GENOMIC DNA]</scope>
    <source>
        <strain evidence="3">1-1 BBBD Race 1</strain>
    </source>
</reference>
<name>A0A180G7K7_PUCT1</name>
<dbReference type="OrthoDB" id="4230923at2759"/>
<organism evidence="3">
    <name type="scientific">Puccinia triticina (isolate 1-1 / race 1 (BBBD))</name>
    <name type="common">Brown leaf rust fungus</name>
    <dbReference type="NCBI Taxonomy" id="630390"/>
    <lineage>
        <taxon>Eukaryota</taxon>
        <taxon>Fungi</taxon>
        <taxon>Dikarya</taxon>
        <taxon>Basidiomycota</taxon>
        <taxon>Pucciniomycotina</taxon>
        <taxon>Pucciniomycetes</taxon>
        <taxon>Pucciniales</taxon>
        <taxon>Pucciniaceae</taxon>
        <taxon>Puccinia</taxon>
    </lineage>
</organism>
<dbReference type="AlphaFoldDB" id="A0A180G7K7"/>
<keyword evidence="5" id="KW-1185">Reference proteome</keyword>
<evidence type="ECO:0008006" key="6">
    <source>
        <dbReference type="Google" id="ProtNLM"/>
    </source>
</evidence>
<proteinExistence type="predicted"/>
<evidence type="ECO:0000256" key="2">
    <source>
        <dbReference type="SAM" id="MobiDB-lite"/>
    </source>
</evidence>
<dbReference type="Proteomes" id="UP000005240">
    <property type="component" value="Unassembled WGS sequence"/>
</dbReference>
<dbReference type="EnsemblFungi" id="PTTG_08183-t43_1">
    <property type="protein sequence ID" value="PTTG_08183-t43_1-p1"/>
    <property type="gene ID" value="PTTG_08183"/>
</dbReference>
<dbReference type="VEuPathDB" id="FungiDB:PTTG_08183"/>
<accession>A0A180G7K7</accession>
<dbReference type="EMBL" id="ADAS02000160">
    <property type="protein sequence ID" value="OAV88685.1"/>
    <property type="molecule type" value="Genomic_DNA"/>
</dbReference>
<reference evidence="4 5" key="3">
    <citation type="journal article" date="2017" name="G3 (Bethesda)">
        <title>Comparative analysis highlights variable genome content of wheat rusts and divergence of the mating loci.</title>
        <authorList>
            <person name="Cuomo C.A."/>
            <person name="Bakkeren G."/>
            <person name="Khalil H.B."/>
            <person name="Panwar V."/>
            <person name="Joly D."/>
            <person name="Linning R."/>
            <person name="Sakthikumar S."/>
            <person name="Song X."/>
            <person name="Adiconis X."/>
            <person name="Fan L."/>
            <person name="Goldberg J.M."/>
            <person name="Levin J.Z."/>
            <person name="Young S."/>
            <person name="Zeng Q."/>
            <person name="Anikster Y."/>
            <person name="Bruce M."/>
            <person name="Wang M."/>
            <person name="Yin C."/>
            <person name="McCallum B."/>
            <person name="Szabo L.J."/>
            <person name="Hulbert S."/>
            <person name="Chen X."/>
            <person name="Fellers J.P."/>
        </authorList>
    </citation>
    <scope>NUCLEOTIDE SEQUENCE</scope>
    <source>
        <strain evidence="4">isolate 1-1 / race 1 (BBBD)</strain>
        <strain evidence="5">Isolate 1-1 / race 1 (BBBD)</strain>
    </source>
</reference>
<evidence type="ECO:0000313" key="5">
    <source>
        <dbReference type="Proteomes" id="UP000005240"/>
    </source>
</evidence>
<feature type="region of interest" description="Disordered" evidence="2">
    <location>
        <begin position="56"/>
        <end position="87"/>
    </location>
</feature>
<sequence>MDTTLMSLLLQLLDSEAEKKRMILRTMEEMRQTMQEMKRAMADLRELPGRVTTIEAGQLPRKQPAPVKSYASTAAKPKAPPPPPTKAEMVAARPGLTIIHARSGTALLKEVGAEITVRKVNEVLEKMNATVQGEKILVKAVRFLLSGDVSFYSKNRKQKEWLNQNKHEWSKQVHPNLKASPSTYSILAHGIPRTLNVDVSTVKISIASDNGFLVDKIFRMRWLGGSRDSADPWRAGTVVISLTEPLVADLLVKQRGLFLNGCFHRVERFKKLLPQCFKCLQMGHFGKWCRADPKCRKCGEKHETRDCQDAAIPAGKICVICRDAGKGKGAWETHTPFDKAYSFPLVSSNETFVPSIIVQLNCHNSRVTTYSILNTKPDLVIFLILQEPWINPLTCLPPDHEAWWKFYSPEHQPKDLRDKHRAVSYVQKSIASQNVTVLGGNSPKCL</sequence>
<protein>
    <recommendedName>
        <fullName evidence="6">CCHC-type domain-containing protein</fullName>
    </recommendedName>
</protein>
<evidence type="ECO:0000256" key="1">
    <source>
        <dbReference type="SAM" id="Coils"/>
    </source>
</evidence>
<evidence type="ECO:0000313" key="4">
    <source>
        <dbReference type="EnsemblFungi" id="PTTG_08183-t43_1-p1"/>
    </source>
</evidence>
<evidence type="ECO:0000313" key="3">
    <source>
        <dbReference type="EMBL" id="OAV88685.1"/>
    </source>
</evidence>